<keyword evidence="2" id="KW-1185">Reference proteome</keyword>
<organism evidence="1 2">
    <name type="scientific">Thalassovita gelatinovora</name>
    <name type="common">Thalassobius gelatinovorus</name>
    <dbReference type="NCBI Taxonomy" id="53501"/>
    <lineage>
        <taxon>Bacteria</taxon>
        <taxon>Pseudomonadati</taxon>
        <taxon>Pseudomonadota</taxon>
        <taxon>Alphaproteobacteria</taxon>
        <taxon>Rhodobacterales</taxon>
        <taxon>Roseobacteraceae</taxon>
        <taxon>Thalassovita</taxon>
    </lineage>
</organism>
<name>A0A0P1F5U6_THAGE</name>
<dbReference type="EMBL" id="CYSA01000005">
    <property type="protein sequence ID" value="CUH63112.1"/>
    <property type="molecule type" value="Genomic_DNA"/>
</dbReference>
<protein>
    <submittedName>
        <fullName evidence="1">Uncharacterized protein</fullName>
    </submittedName>
</protein>
<dbReference type="AlphaFoldDB" id="A0A0P1F5U6"/>
<accession>A0A0P1F5U6</accession>
<sequence length="192" mass="21171">MPRCAFTHLFSVESPTPRSSATCRRVSPLVSAIRTASLRNSSVLPVPIVRLLCCSKCYQRSGIKPRQVQRDQMPGLILPFPTPVSGLHRPETLSFEVLHLDMAALWLADHGWRARAGVYHTRSNKEVAGLSTDATVTEVDLAVQIAHSQLCESYREEFGIGACEFPLLETCKPLPTSTARSEFAAGRVFGYD</sequence>
<reference evidence="1 2" key="1">
    <citation type="submission" date="2015-09" db="EMBL/GenBank/DDBJ databases">
        <authorList>
            <consortium name="Swine Surveillance"/>
        </authorList>
    </citation>
    <scope>NUCLEOTIDE SEQUENCE [LARGE SCALE GENOMIC DNA]</scope>
    <source>
        <strain evidence="1 2">CECT 4357</strain>
    </source>
</reference>
<gene>
    <name evidence="1" type="ORF">TG4357_00488</name>
</gene>
<evidence type="ECO:0000313" key="1">
    <source>
        <dbReference type="EMBL" id="CUH63112.1"/>
    </source>
</evidence>
<dbReference type="Proteomes" id="UP000051587">
    <property type="component" value="Unassembled WGS sequence"/>
</dbReference>
<evidence type="ECO:0000313" key="2">
    <source>
        <dbReference type="Proteomes" id="UP000051587"/>
    </source>
</evidence>
<proteinExistence type="predicted"/>